<dbReference type="PANTHER" id="PTHR44068">
    <property type="entry name" value="ZGC:194242"/>
    <property type="match status" value="1"/>
</dbReference>
<dbReference type="EMBL" id="JADOUF010000001">
    <property type="protein sequence ID" value="MBG6135594.1"/>
    <property type="molecule type" value="Genomic_DNA"/>
</dbReference>
<dbReference type="SUPFAM" id="SSF53335">
    <property type="entry name" value="S-adenosyl-L-methionine-dependent methyltransferases"/>
    <property type="match status" value="1"/>
</dbReference>
<dbReference type="InterPro" id="IPR013216">
    <property type="entry name" value="Methyltransf_11"/>
</dbReference>
<dbReference type="InterPro" id="IPR029063">
    <property type="entry name" value="SAM-dependent_MTases_sf"/>
</dbReference>
<evidence type="ECO:0000313" key="3">
    <source>
        <dbReference type="EMBL" id="MBG6135594.1"/>
    </source>
</evidence>
<dbReference type="Gene3D" id="3.40.50.150">
    <property type="entry name" value="Vaccinia Virus protein VP39"/>
    <property type="match status" value="1"/>
</dbReference>
<evidence type="ECO:0000313" key="4">
    <source>
        <dbReference type="Proteomes" id="UP000622552"/>
    </source>
</evidence>
<gene>
    <name evidence="3" type="ORF">IW245_001788</name>
</gene>
<organism evidence="3 4">
    <name type="scientific">Longispora fulva</name>
    <dbReference type="NCBI Taxonomy" id="619741"/>
    <lineage>
        <taxon>Bacteria</taxon>
        <taxon>Bacillati</taxon>
        <taxon>Actinomycetota</taxon>
        <taxon>Actinomycetes</taxon>
        <taxon>Micromonosporales</taxon>
        <taxon>Micromonosporaceae</taxon>
        <taxon>Longispora</taxon>
    </lineage>
</organism>
<protein>
    <submittedName>
        <fullName evidence="3">SAM-dependent methyltransferase</fullName>
    </submittedName>
</protein>
<dbReference type="InterPro" id="IPR050447">
    <property type="entry name" value="Erg6_SMT_methyltransf"/>
</dbReference>
<name>A0A8J7GBT1_9ACTN</name>
<keyword evidence="4" id="KW-1185">Reference proteome</keyword>
<sequence>MVNKGVPSRDAAAIPLWDGAYDATRLGGQANLWGDPPVPHAEKAARLFARHGASVVLDLPCGDGRNLPPLAAGAPVLLAGDTSANAMAIAERVAAGAGVRDRVVFVRTDAFDTGLLPDSVDGIFSWDLLGHLTDPGAALREFHRVLRPGGAIVANMWTMNDCQVSDPNIREVAPKEYIDHFDFYCRFYDRSDLDELLESVGMITESVETASWWEPPHAGYREYEHEHESLIFTIRKAVA</sequence>
<dbReference type="Proteomes" id="UP000622552">
    <property type="component" value="Unassembled WGS sequence"/>
</dbReference>
<evidence type="ECO:0000259" key="2">
    <source>
        <dbReference type="Pfam" id="PF08241"/>
    </source>
</evidence>
<dbReference type="PANTHER" id="PTHR44068:SF11">
    <property type="entry name" value="GERANYL DIPHOSPHATE 2-C-METHYLTRANSFERASE"/>
    <property type="match status" value="1"/>
</dbReference>
<dbReference type="Pfam" id="PF08241">
    <property type="entry name" value="Methyltransf_11"/>
    <property type="match status" value="1"/>
</dbReference>
<dbReference type="AlphaFoldDB" id="A0A8J7GBT1"/>
<reference evidence="3" key="1">
    <citation type="submission" date="2020-11" db="EMBL/GenBank/DDBJ databases">
        <title>Sequencing the genomes of 1000 actinobacteria strains.</title>
        <authorList>
            <person name="Klenk H.-P."/>
        </authorList>
    </citation>
    <scope>NUCLEOTIDE SEQUENCE</scope>
    <source>
        <strain evidence="3">DSM 45356</strain>
    </source>
</reference>
<keyword evidence="1" id="KW-0808">Transferase</keyword>
<dbReference type="CDD" id="cd02440">
    <property type="entry name" value="AdoMet_MTases"/>
    <property type="match status" value="1"/>
</dbReference>
<keyword evidence="3" id="KW-0489">Methyltransferase</keyword>
<feature type="domain" description="Methyltransferase type 11" evidence="2">
    <location>
        <begin position="57"/>
        <end position="153"/>
    </location>
</feature>
<dbReference type="GO" id="GO:0032259">
    <property type="term" value="P:methylation"/>
    <property type="evidence" value="ECO:0007669"/>
    <property type="project" value="UniProtKB-KW"/>
</dbReference>
<proteinExistence type="predicted"/>
<accession>A0A8J7GBT1</accession>
<dbReference type="GO" id="GO:0008757">
    <property type="term" value="F:S-adenosylmethionine-dependent methyltransferase activity"/>
    <property type="evidence" value="ECO:0007669"/>
    <property type="project" value="InterPro"/>
</dbReference>
<evidence type="ECO:0000256" key="1">
    <source>
        <dbReference type="ARBA" id="ARBA00022679"/>
    </source>
</evidence>
<comment type="caution">
    <text evidence="3">The sequence shown here is derived from an EMBL/GenBank/DDBJ whole genome shotgun (WGS) entry which is preliminary data.</text>
</comment>